<gene>
    <name evidence="2" type="ORF">Mucpa_7154</name>
</gene>
<dbReference type="Proteomes" id="UP000002774">
    <property type="component" value="Chromosome"/>
</dbReference>
<name>H1YBE3_9SPHI</name>
<dbReference type="STRING" id="714943.Mucpa_7154"/>
<protein>
    <submittedName>
        <fullName evidence="2">Uncharacterized protein</fullName>
    </submittedName>
</protein>
<dbReference type="AlphaFoldDB" id="H1YBE3"/>
<accession>H1YBE3</accession>
<proteinExistence type="predicted"/>
<dbReference type="EMBL" id="CM001403">
    <property type="protein sequence ID" value="EHQ31197.1"/>
    <property type="molecule type" value="Genomic_DNA"/>
</dbReference>
<dbReference type="RefSeq" id="WP_008513479.1">
    <property type="nucleotide sequence ID" value="NZ_CM001403.1"/>
</dbReference>
<feature type="chain" id="PRO_5003558925" evidence="1">
    <location>
        <begin position="24"/>
        <end position="193"/>
    </location>
</feature>
<evidence type="ECO:0000256" key="1">
    <source>
        <dbReference type="SAM" id="SignalP"/>
    </source>
</evidence>
<evidence type="ECO:0000313" key="2">
    <source>
        <dbReference type="EMBL" id="EHQ31197.1"/>
    </source>
</evidence>
<dbReference type="eggNOG" id="COG0526">
    <property type="taxonomic scope" value="Bacteria"/>
</dbReference>
<reference evidence="2" key="1">
    <citation type="submission" date="2011-09" db="EMBL/GenBank/DDBJ databases">
        <title>The permanent draft genome of Mucilaginibacter paludis DSM 18603.</title>
        <authorList>
            <consortium name="US DOE Joint Genome Institute (JGI-PGF)"/>
            <person name="Lucas S."/>
            <person name="Han J."/>
            <person name="Lapidus A."/>
            <person name="Bruce D."/>
            <person name="Goodwin L."/>
            <person name="Pitluck S."/>
            <person name="Peters L."/>
            <person name="Kyrpides N."/>
            <person name="Mavromatis K."/>
            <person name="Ivanova N."/>
            <person name="Mikhailova N."/>
            <person name="Held B."/>
            <person name="Detter J.C."/>
            <person name="Tapia R."/>
            <person name="Han C."/>
            <person name="Land M."/>
            <person name="Hauser L."/>
            <person name="Markowitz V."/>
            <person name="Cheng J.-F."/>
            <person name="Hugenholtz P."/>
            <person name="Woyke T."/>
            <person name="Wu D."/>
            <person name="Tindall B."/>
            <person name="Brambilla E."/>
            <person name="Klenk H.-P."/>
            <person name="Eisen J.A."/>
        </authorList>
    </citation>
    <scope>NUCLEOTIDE SEQUENCE [LARGE SCALE GENOMIC DNA]</scope>
    <source>
        <strain evidence="2">DSM 18603</strain>
    </source>
</reference>
<evidence type="ECO:0000313" key="3">
    <source>
        <dbReference type="Proteomes" id="UP000002774"/>
    </source>
</evidence>
<feature type="signal peptide" evidence="1">
    <location>
        <begin position="1"/>
        <end position="23"/>
    </location>
</feature>
<dbReference type="HOGENOM" id="CLU_1407403_0_0_10"/>
<sequence length="193" mass="21715">MNHRLLTVLATGISLLCTNPVFGQSKTNPESARMKLPNQTAPVKQSSITFHLEKVAGLGSDGLSSYGIATKAVIREQQPEEYKAYPEMKNKPENLSDVIEYFYILDGPQFYYQNYVAHLYTKEFLIEKLAQLKFKLADTLQLSRKPVKCYISALGGINANKEHVYMVDANNNGDFSDDVIRPLLKMCLMKALS</sequence>
<dbReference type="OrthoDB" id="6399635at2"/>
<keyword evidence="3" id="KW-1185">Reference proteome</keyword>
<keyword evidence="1" id="KW-0732">Signal</keyword>
<organism evidence="2 3">
    <name type="scientific">Mucilaginibacter paludis DSM 18603</name>
    <dbReference type="NCBI Taxonomy" id="714943"/>
    <lineage>
        <taxon>Bacteria</taxon>
        <taxon>Pseudomonadati</taxon>
        <taxon>Bacteroidota</taxon>
        <taxon>Sphingobacteriia</taxon>
        <taxon>Sphingobacteriales</taxon>
        <taxon>Sphingobacteriaceae</taxon>
        <taxon>Mucilaginibacter</taxon>
    </lineage>
</organism>